<accession>U1MPQ5</accession>
<gene>
    <name evidence="2" type="ORF">J07HQW1_01968</name>
</gene>
<dbReference type="InterPro" id="IPR006626">
    <property type="entry name" value="PbH1"/>
</dbReference>
<dbReference type="SMART" id="SM00710">
    <property type="entry name" value="PbH1"/>
    <property type="match status" value="3"/>
</dbReference>
<organism evidence="2 3">
    <name type="scientific">Haloquadratum walsbyi J07HQW1</name>
    <dbReference type="NCBI Taxonomy" id="1238424"/>
    <lineage>
        <taxon>Archaea</taxon>
        <taxon>Methanobacteriati</taxon>
        <taxon>Methanobacteriota</taxon>
        <taxon>Stenosarchaea group</taxon>
        <taxon>Halobacteria</taxon>
        <taxon>Halobacteriales</taxon>
        <taxon>Haloferacaceae</taxon>
        <taxon>Haloquadratum</taxon>
    </lineage>
</organism>
<dbReference type="Proteomes" id="UP000030649">
    <property type="component" value="Unassembled WGS sequence"/>
</dbReference>
<dbReference type="Gene3D" id="2.160.20.10">
    <property type="entry name" value="Single-stranded right-handed beta-helix, Pectin lyase-like"/>
    <property type="match status" value="1"/>
</dbReference>
<dbReference type="AlphaFoldDB" id="U1MPQ5"/>
<protein>
    <submittedName>
        <fullName evidence="2">Parallel beta-helix repeat (Two copies)</fullName>
    </submittedName>
</protein>
<dbReference type="InterPro" id="IPR022441">
    <property type="entry name" value="Para_beta_helix_rpt-2"/>
</dbReference>
<evidence type="ECO:0000313" key="2">
    <source>
        <dbReference type="EMBL" id="ERG91934.1"/>
    </source>
</evidence>
<dbReference type="HOGENOM" id="CLU_1840531_0_0_2"/>
<proteinExistence type="predicted"/>
<evidence type="ECO:0000313" key="3">
    <source>
        <dbReference type="Proteomes" id="UP000030649"/>
    </source>
</evidence>
<name>U1MPQ5_9EURY</name>
<sequence>MLPDRQGIDDTFAPDPGGEAGIEIEYKETHLREGVTGTKRARSYDITITGNQVDNCPVGILARTVPADAEDQQARETDRPYSFTITGNTVSNAANAGIRIRSGADGVVATNTVRGVDTAIDIAEEFTTTIQQDLNVVRE</sequence>
<dbReference type="InterPro" id="IPR011050">
    <property type="entry name" value="Pectin_lyase_fold/virulence"/>
</dbReference>
<evidence type="ECO:0000256" key="1">
    <source>
        <dbReference type="SAM" id="MobiDB-lite"/>
    </source>
</evidence>
<feature type="region of interest" description="Disordered" evidence="1">
    <location>
        <begin position="1"/>
        <end position="20"/>
    </location>
</feature>
<dbReference type="SUPFAM" id="SSF51126">
    <property type="entry name" value="Pectin lyase-like"/>
    <property type="match status" value="1"/>
</dbReference>
<dbReference type="EMBL" id="KE356560">
    <property type="protein sequence ID" value="ERG91934.1"/>
    <property type="molecule type" value="Genomic_DNA"/>
</dbReference>
<reference evidence="2 3" key="1">
    <citation type="journal article" date="2013" name="PLoS ONE">
        <title>Assembly-driven community genomics of a hypersaline microbial ecosystem.</title>
        <authorList>
            <person name="Podell S."/>
            <person name="Ugalde J.A."/>
            <person name="Narasingarao P."/>
            <person name="Banfield J.F."/>
            <person name="Heidelberg K.B."/>
            <person name="Allen E.E."/>
        </authorList>
    </citation>
    <scope>NUCLEOTIDE SEQUENCE [LARGE SCALE GENOMIC DNA]</scope>
    <source>
        <strain evidence="3">J07HQW1</strain>
    </source>
</reference>
<dbReference type="InterPro" id="IPR012334">
    <property type="entry name" value="Pectin_lyas_fold"/>
</dbReference>
<dbReference type="NCBIfam" id="TIGR03804">
    <property type="entry name" value="para_beta_helix"/>
    <property type="match status" value="1"/>
</dbReference>